<dbReference type="SMART" id="SM00487">
    <property type="entry name" value="DEXDc"/>
    <property type="match status" value="1"/>
</dbReference>
<dbReference type="InterPro" id="IPR004483">
    <property type="entry name" value="SMUBP-2/Hcs1-like"/>
</dbReference>
<feature type="domain" description="Helicase ATP-binding" evidence="11">
    <location>
        <begin position="291"/>
        <end position="583"/>
    </location>
</feature>
<dbReference type="Gene3D" id="3.30.70.330">
    <property type="match status" value="1"/>
</dbReference>
<evidence type="ECO:0000256" key="6">
    <source>
        <dbReference type="ARBA" id="ARBA00022801"/>
    </source>
</evidence>
<dbReference type="SMART" id="SM00382">
    <property type="entry name" value="AAA"/>
    <property type="match status" value="1"/>
</dbReference>
<organism evidence="12 13">
    <name type="scientific">Methanohalarchaeum thermophilum</name>
    <dbReference type="NCBI Taxonomy" id="1903181"/>
    <lineage>
        <taxon>Archaea</taxon>
        <taxon>Methanobacteriati</taxon>
        <taxon>Methanobacteriota</taxon>
        <taxon>Methanonatronarchaeia</taxon>
        <taxon>Methanonatronarchaeales</taxon>
        <taxon>Methanonatronarchaeaceae</taxon>
        <taxon>Candidatus Methanohalarchaeum</taxon>
    </lineage>
</organism>
<dbReference type="GO" id="GO:0005524">
    <property type="term" value="F:ATP binding"/>
    <property type="evidence" value="ECO:0007669"/>
    <property type="project" value="UniProtKB-KW"/>
</dbReference>
<dbReference type="InterPro" id="IPR047187">
    <property type="entry name" value="SF1_C_Upf1"/>
</dbReference>
<evidence type="ECO:0000256" key="3">
    <source>
        <dbReference type="ARBA" id="ARBA00012551"/>
    </source>
</evidence>
<dbReference type="FunFam" id="3.40.50.300:FF:000326">
    <property type="entry name" value="P-loop containing nucleoside triphosphate hydrolase"/>
    <property type="match status" value="1"/>
</dbReference>
<comment type="caution">
    <text evidence="12">The sequence shown here is derived from an EMBL/GenBank/DDBJ whole genome shotgun (WGS) entry which is preliminary data.</text>
</comment>
<dbReference type="GO" id="GO:0043139">
    <property type="term" value="F:5'-3' DNA helicase activity"/>
    <property type="evidence" value="ECO:0007669"/>
    <property type="project" value="TreeGrafter"/>
</dbReference>
<dbReference type="InterPro" id="IPR048761">
    <property type="entry name" value="SMUBP-2_HCS1_1B"/>
</dbReference>
<evidence type="ECO:0000259" key="11">
    <source>
        <dbReference type="SMART" id="SM00487"/>
    </source>
</evidence>
<dbReference type="Pfam" id="PF21138">
    <property type="entry name" value="SMUBP-2_HCS1_1B"/>
    <property type="match status" value="1"/>
</dbReference>
<dbReference type="PANTHER" id="PTHR43788:SF8">
    <property type="entry name" value="DNA-BINDING PROTEIN SMUBP-2"/>
    <property type="match status" value="1"/>
</dbReference>
<comment type="subcellular location">
    <subcellularLocation>
        <location evidence="1">Cytoplasm</location>
    </subcellularLocation>
</comment>
<dbReference type="EMBL" id="MSDW01000001">
    <property type="protein sequence ID" value="OKY78936.1"/>
    <property type="molecule type" value="Genomic_DNA"/>
</dbReference>
<evidence type="ECO:0000256" key="2">
    <source>
        <dbReference type="ARBA" id="ARBA00007913"/>
    </source>
</evidence>
<dbReference type="InterPro" id="IPR005580">
    <property type="entry name" value="DbpA/CsdA_RNA-bd_dom"/>
</dbReference>
<evidence type="ECO:0000259" key="10">
    <source>
        <dbReference type="SMART" id="SM00382"/>
    </source>
</evidence>
<dbReference type="Gene3D" id="3.40.50.300">
    <property type="entry name" value="P-loop containing nucleotide triphosphate hydrolases"/>
    <property type="match status" value="2"/>
</dbReference>
<dbReference type="InterPro" id="IPR050534">
    <property type="entry name" value="Coronavir_polyprotein_1ab"/>
</dbReference>
<dbReference type="AlphaFoldDB" id="A0A1Q6DX49"/>
<dbReference type="GO" id="GO:0005694">
    <property type="term" value="C:chromosome"/>
    <property type="evidence" value="ECO:0007669"/>
    <property type="project" value="UniProtKB-ARBA"/>
</dbReference>
<evidence type="ECO:0000256" key="4">
    <source>
        <dbReference type="ARBA" id="ARBA00022490"/>
    </source>
</evidence>
<gene>
    <name evidence="12" type="ORF">BTN85_1441</name>
</gene>
<comment type="similarity">
    <text evidence="2">Belongs to the DNA2/NAM7 helicase family.</text>
</comment>
<keyword evidence="7 12" id="KW-0347">Helicase</keyword>
<dbReference type="CDD" id="cd18808">
    <property type="entry name" value="SF1_C_Upf1"/>
    <property type="match status" value="1"/>
</dbReference>
<evidence type="ECO:0000256" key="8">
    <source>
        <dbReference type="ARBA" id="ARBA00022840"/>
    </source>
</evidence>
<keyword evidence="8" id="KW-0067">ATP-binding</keyword>
<dbReference type="InParanoid" id="A0A1Q6DX49"/>
<dbReference type="GO" id="GO:0003677">
    <property type="term" value="F:DNA binding"/>
    <property type="evidence" value="ECO:0007669"/>
    <property type="project" value="InterPro"/>
</dbReference>
<feature type="compositionally biased region" description="Basic and acidic residues" evidence="9">
    <location>
        <begin position="640"/>
        <end position="653"/>
    </location>
</feature>
<dbReference type="Pfam" id="PF13087">
    <property type="entry name" value="AAA_12"/>
    <property type="match status" value="1"/>
</dbReference>
<keyword evidence="4" id="KW-0963">Cytoplasm</keyword>
<proteinExistence type="inferred from homology"/>
<dbReference type="Pfam" id="PF03880">
    <property type="entry name" value="DbpA"/>
    <property type="match status" value="1"/>
</dbReference>
<feature type="region of interest" description="Disordered" evidence="9">
    <location>
        <begin position="630"/>
        <end position="653"/>
    </location>
</feature>
<evidence type="ECO:0000313" key="13">
    <source>
        <dbReference type="Proteomes" id="UP000185744"/>
    </source>
</evidence>
<name>A0A1Q6DX49_METT1</name>
<dbReference type="GO" id="GO:0016787">
    <property type="term" value="F:hydrolase activity"/>
    <property type="evidence" value="ECO:0007669"/>
    <property type="project" value="UniProtKB-KW"/>
</dbReference>
<dbReference type="GO" id="GO:0003723">
    <property type="term" value="F:RNA binding"/>
    <property type="evidence" value="ECO:0007669"/>
    <property type="project" value="InterPro"/>
</dbReference>
<evidence type="ECO:0000313" key="12">
    <source>
        <dbReference type="EMBL" id="OKY78936.1"/>
    </source>
</evidence>
<dbReference type="EC" id="3.6.4.12" evidence="3"/>
<feature type="domain" description="AAA+ ATPase" evidence="10">
    <location>
        <begin position="309"/>
        <end position="753"/>
    </location>
</feature>
<dbReference type="FunCoup" id="A0A1Q6DX49">
    <property type="interactions" value="61"/>
</dbReference>
<dbReference type="InterPro" id="IPR027417">
    <property type="entry name" value="P-loop_NTPase"/>
</dbReference>
<dbReference type="Gene3D" id="2.40.30.270">
    <property type="match status" value="1"/>
</dbReference>
<accession>A0A1Q6DX49</accession>
<dbReference type="Proteomes" id="UP000185744">
    <property type="component" value="Unassembled WGS sequence"/>
</dbReference>
<evidence type="ECO:0000256" key="1">
    <source>
        <dbReference type="ARBA" id="ARBA00004496"/>
    </source>
</evidence>
<keyword evidence="5" id="KW-0547">Nucleotide-binding</keyword>
<dbReference type="SUPFAM" id="SSF52540">
    <property type="entry name" value="P-loop containing nucleoside triphosphate hydrolases"/>
    <property type="match status" value="1"/>
</dbReference>
<sequence>MGLDVWLKGLIAVYFVLDNIKNSDLSIKLKVVFIKEVMVDGIDNEGISDIVGAVGGETSLDPSCLGEIEVNGNFAVVEVEENKVERLVDELDGSKVGSSNVNVSQIQDSDRKKIRSIRNYIVEKNRLVEMERKEEMREHEKSIRNLSGKERQNKGKTILHLSGKDRGESLEGYKVKFMRNRKGEKLPETEISVSDLVMLSKKDPLRDDNPTGTVIQKTNYSITVAFKEKPPSFLYGKNIRMDLYVNDITYQRMKDAINKMIGSDFNSDLRDIIIGIQSPKERGKTDIEKWFNEELNYSQRKAVARALESEDFHLIHGPPGTGKTTTAIEVIEQAISRGKKVLVTADSNIAVDNILDFLLNEGVNAVRVGHPARVTPKLRKNTLDSLIRDLNEYKESQKAREKAFSLKEKQENYTHPSGRYRRGMSDKKIKNLAEENKGSRGVSPKKIKEMAKWIKLNEEIDKLFEKSDKLRDKAVKKVLENSDVICTTNSTAGTELIEQMDFDILVIDEATQATEPSCLIPITHANKVIMAGDHKQLPPTVKNPKAKKEGLTETLFEKLACKHPYTKDLLETQYRMNEEIMKFPSKEFYNGKLKPHPSVKNHTLKDLDLELERIEKTLRKLLNPENPTIFLDTSNLNAPERTRKDSTSKENPKEAKIAKNITEEYIKAKINQENIAIIAPYDDQVDLIDRKLNYDDLEIKTVDGFQGREKEIIVISLTRSNESNEIGFLKDLRRLNVSLTRSKRKLIVIGDSSTLRKNRTYKRLIDYIKNQNGYYRI</sequence>
<dbReference type="NCBIfam" id="TIGR00376">
    <property type="entry name" value="IGHMBP2 family helicase"/>
    <property type="match status" value="1"/>
</dbReference>
<dbReference type="InterPro" id="IPR014001">
    <property type="entry name" value="Helicase_ATP-bd"/>
</dbReference>
<evidence type="ECO:0000256" key="9">
    <source>
        <dbReference type="SAM" id="MobiDB-lite"/>
    </source>
</evidence>
<dbReference type="PANTHER" id="PTHR43788">
    <property type="entry name" value="DNA2/NAM7 HELICASE FAMILY MEMBER"/>
    <property type="match status" value="1"/>
</dbReference>
<reference evidence="12" key="1">
    <citation type="submission" date="2016-12" db="EMBL/GenBank/DDBJ databases">
        <title>Discovery of methanogenic haloarchaea.</title>
        <authorList>
            <person name="Sorokin D.Y."/>
            <person name="Makarova K.S."/>
            <person name="Abbas B."/>
            <person name="Ferrer M."/>
            <person name="Golyshin P.N."/>
        </authorList>
    </citation>
    <scope>NUCLEOTIDE SEQUENCE [LARGE SCALE GENOMIC DNA]</scope>
    <source>
        <strain evidence="12">HMET1</strain>
    </source>
</reference>
<keyword evidence="13" id="KW-1185">Reference proteome</keyword>
<dbReference type="InterPro" id="IPR041679">
    <property type="entry name" value="DNA2/NAM7-like_C"/>
</dbReference>
<dbReference type="InterPro" id="IPR012677">
    <property type="entry name" value="Nucleotide-bd_a/b_plait_sf"/>
</dbReference>
<dbReference type="InterPro" id="IPR003593">
    <property type="entry name" value="AAA+_ATPase"/>
</dbReference>
<protein>
    <recommendedName>
        <fullName evidence="3">DNA helicase</fullName>
        <ecNumber evidence="3">3.6.4.12</ecNumber>
    </recommendedName>
</protein>
<keyword evidence="6" id="KW-0378">Hydrolase</keyword>
<dbReference type="Pfam" id="PF13086">
    <property type="entry name" value="AAA_11"/>
    <property type="match status" value="1"/>
</dbReference>
<dbReference type="InterPro" id="IPR041677">
    <property type="entry name" value="DNA2/NAM7_AAA_11"/>
</dbReference>
<dbReference type="STRING" id="1903181.BTN85_1441"/>
<evidence type="ECO:0000256" key="5">
    <source>
        <dbReference type="ARBA" id="ARBA00022741"/>
    </source>
</evidence>
<evidence type="ECO:0000256" key="7">
    <source>
        <dbReference type="ARBA" id="ARBA00022806"/>
    </source>
</evidence>
<dbReference type="GO" id="GO:0005737">
    <property type="term" value="C:cytoplasm"/>
    <property type="evidence" value="ECO:0007669"/>
    <property type="project" value="UniProtKB-SubCell"/>
</dbReference>